<dbReference type="EMBL" id="JBHLXE010000108">
    <property type="protein sequence ID" value="MFC0180728.1"/>
    <property type="molecule type" value="Genomic_DNA"/>
</dbReference>
<keyword evidence="7 10" id="KW-0472">Membrane</keyword>
<comment type="catalytic activity">
    <reaction evidence="10">
        <text>an acyl phosphate + sn-glycerol 3-phosphate = a 1-acyl-sn-glycero-3-phosphate + phosphate</text>
        <dbReference type="Rhea" id="RHEA:34075"/>
        <dbReference type="ChEBI" id="CHEBI:43474"/>
        <dbReference type="ChEBI" id="CHEBI:57597"/>
        <dbReference type="ChEBI" id="CHEBI:57970"/>
        <dbReference type="ChEBI" id="CHEBI:59918"/>
        <dbReference type="EC" id="2.3.1.275"/>
    </reaction>
</comment>
<evidence type="ECO:0000256" key="10">
    <source>
        <dbReference type="HAMAP-Rule" id="MF_01043"/>
    </source>
</evidence>
<name>A0ABV6CCL5_9GAMM</name>
<protein>
    <recommendedName>
        <fullName evidence="10">Glycerol-3-phosphate acyltransferase</fullName>
    </recommendedName>
    <alternativeName>
        <fullName evidence="10">Acyl-PO4 G3P acyltransferase</fullName>
    </alternativeName>
    <alternativeName>
        <fullName evidence="10">Acyl-phosphate--glycerol-3-phosphate acyltransferase</fullName>
    </alternativeName>
    <alternativeName>
        <fullName evidence="10">G3P acyltransferase</fullName>
        <shortName evidence="10">GPAT</shortName>
        <ecNumber evidence="10">2.3.1.275</ecNumber>
    </alternativeName>
    <alternativeName>
        <fullName evidence="10">Lysophosphatidic acid synthase</fullName>
        <shortName evidence="10">LPA synthase</shortName>
    </alternativeName>
</protein>
<dbReference type="EC" id="2.3.1.275" evidence="10"/>
<dbReference type="Pfam" id="PF02660">
    <property type="entry name" value="G3P_acyltransf"/>
    <property type="match status" value="1"/>
</dbReference>
<dbReference type="HAMAP" id="MF_01043">
    <property type="entry name" value="PlsY"/>
    <property type="match status" value="1"/>
</dbReference>
<evidence type="ECO:0000256" key="5">
    <source>
        <dbReference type="ARBA" id="ARBA00022989"/>
    </source>
</evidence>
<feature type="transmembrane region" description="Helical" evidence="10">
    <location>
        <begin position="81"/>
        <end position="100"/>
    </location>
</feature>
<comment type="pathway">
    <text evidence="10">Lipid metabolism; phospholipid metabolism.</text>
</comment>
<gene>
    <name evidence="10 11" type="primary">plsY</name>
    <name evidence="11" type="ORF">ACFFIT_11665</name>
</gene>
<feature type="transmembrane region" description="Helical" evidence="10">
    <location>
        <begin position="140"/>
        <end position="159"/>
    </location>
</feature>
<comment type="function">
    <text evidence="10">Catalyzes the transfer of an acyl group from acyl-phosphate (acyl-PO(4)) to glycerol-3-phosphate (G3P) to form lysophosphatidic acid (LPA). This enzyme utilizes acyl-phosphate as fatty acyl donor, but not acyl-CoA or acyl-ACP.</text>
</comment>
<keyword evidence="6 10" id="KW-0443">Lipid metabolism</keyword>
<keyword evidence="12" id="KW-1185">Reference proteome</keyword>
<evidence type="ECO:0000313" key="12">
    <source>
        <dbReference type="Proteomes" id="UP001589758"/>
    </source>
</evidence>
<dbReference type="SMART" id="SM01207">
    <property type="entry name" value="G3P_acyltransf"/>
    <property type="match status" value="1"/>
</dbReference>
<dbReference type="PANTHER" id="PTHR30309:SF0">
    <property type="entry name" value="GLYCEROL-3-PHOSPHATE ACYLTRANSFERASE-RELATED"/>
    <property type="match status" value="1"/>
</dbReference>
<evidence type="ECO:0000256" key="8">
    <source>
        <dbReference type="ARBA" id="ARBA00023209"/>
    </source>
</evidence>
<keyword evidence="8 10" id="KW-0594">Phospholipid biosynthesis</keyword>
<dbReference type="RefSeq" id="WP_385877854.1">
    <property type="nucleotide sequence ID" value="NZ_JBHLXE010000108.1"/>
</dbReference>
<dbReference type="GO" id="GO:0004366">
    <property type="term" value="F:glycerol-3-phosphate O-acyltransferase activity"/>
    <property type="evidence" value="ECO:0007669"/>
    <property type="project" value="UniProtKB-EC"/>
</dbReference>
<dbReference type="NCBIfam" id="TIGR00023">
    <property type="entry name" value="glycerol-3-phosphate 1-O-acyltransferase PlsY"/>
    <property type="match status" value="1"/>
</dbReference>
<sequence length="202" mass="22653">MPNYLLFLFPILAYLLGSISSAILLHRLYHLPDPRTLGSKNPGAVNTFRNGHTKIALCVFIFDVLKGMLPVWIAYRLGLPLFYVSLTALASCIGHAYPVFFNFKGGKCVATALGAVAPIGFDLSGLMIATWLIVLILSGYSSLASIVAAVAAPIYIWWFRPEYTFAVAMLSCLIIWRHHENLERLWRRQEPKIFSKSKNDNY</sequence>
<keyword evidence="9 10" id="KW-1208">Phospholipid metabolism</keyword>
<reference evidence="11 12" key="1">
    <citation type="submission" date="2024-09" db="EMBL/GenBank/DDBJ databases">
        <authorList>
            <person name="Sun Q."/>
            <person name="Mori K."/>
        </authorList>
    </citation>
    <scope>NUCLEOTIDE SEQUENCE [LARGE SCALE GENOMIC DNA]</scope>
    <source>
        <strain evidence="11 12">CCM 8545</strain>
    </source>
</reference>
<dbReference type="PANTHER" id="PTHR30309">
    <property type="entry name" value="INNER MEMBRANE PROTEIN YGIH"/>
    <property type="match status" value="1"/>
</dbReference>
<evidence type="ECO:0000256" key="1">
    <source>
        <dbReference type="ARBA" id="ARBA00022475"/>
    </source>
</evidence>
<evidence type="ECO:0000256" key="4">
    <source>
        <dbReference type="ARBA" id="ARBA00022692"/>
    </source>
</evidence>
<comment type="caution">
    <text evidence="11">The sequence shown here is derived from an EMBL/GenBank/DDBJ whole genome shotgun (WGS) entry which is preliminary data.</text>
</comment>
<accession>A0ABV6CCL5</accession>
<evidence type="ECO:0000256" key="6">
    <source>
        <dbReference type="ARBA" id="ARBA00023098"/>
    </source>
</evidence>
<keyword evidence="1 10" id="KW-1003">Cell membrane</keyword>
<keyword evidence="2 10" id="KW-0444">Lipid biosynthesis</keyword>
<keyword evidence="5 10" id="KW-1133">Transmembrane helix</keyword>
<evidence type="ECO:0000256" key="3">
    <source>
        <dbReference type="ARBA" id="ARBA00022679"/>
    </source>
</evidence>
<dbReference type="InterPro" id="IPR003811">
    <property type="entry name" value="G3P_acylTferase_PlsY"/>
</dbReference>
<comment type="similarity">
    <text evidence="10">Belongs to the PlsY family.</text>
</comment>
<evidence type="ECO:0000256" key="2">
    <source>
        <dbReference type="ARBA" id="ARBA00022516"/>
    </source>
</evidence>
<dbReference type="Proteomes" id="UP001589758">
    <property type="component" value="Unassembled WGS sequence"/>
</dbReference>
<evidence type="ECO:0000256" key="7">
    <source>
        <dbReference type="ARBA" id="ARBA00023136"/>
    </source>
</evidence>
<proteinExistence type="inferred from homology"/>
<organism evidence="11 12">
    <name type="scientific">Thorsellia kenyensis</name>
    <dbReference type="NCBI Taxonomy" id="1549888"/>
    <lineage>
        <taxon>Bacteria</taxon>
        <taxon>Pseudomonadati</taxon>
        <taxon>Pseudomonadota</taxon>
        <taxon>Gammaproteobacteria</taxon>
        <taxon>Enterobacterales</taxon>
        <taxon>Thorselliaceae</taxon>
        <taxon>Thorsellia</taxon>
    </lineage>
</organism>
<keyword evidence="4 10" id="KW-0812">Transmembrane</keyword>
<feature type="transmembrane region" description="Helical" evidence="10">
    <location>
        <begin position="6"/>
        <end position="25"/>
    </location>
</feature>
<comment type="subunit">
    <text evidence="10">Probably interacts with PlsX.</text>
</comment>
<feature type="transmembrane region" description="Helical" evidence="10">
    <location>
        <begin position="55"/>
        <end position="75"/>
    </location>
</feature>
<keyword evidence="3 10" id="KW-0808">Transferase</keyword>
<feature type="transmembrane region" description="Helical" evidence="10">
    <location>
        <begin position="112"/>
        <end position="134"/>
    </location>
</feature>
<comment type="subcellular location">
    <subcellularLocation>
        <location evidence="10">Cell membrane</location>
        <topology evidence="10">Multi-pass membrane protein</topology>
    </subcellularLocation>
</comment>
<keyword evidence="11" id="KW-0012">Acyltransferase</keyword>
<evidence type="ECO:0000313" key="11">
    <source>
        <dbReference type="EMBL" id="MFC0180728.1"/>
    </source>
</evidence>
<evidence type="ECO:0000256" key="9">
    <source>
        <dbReference type="ARBA" id="ARBA00023264"/>
    </source>
</evidence>